<keyword evidence="6" id="KW-0574">Periplasm</keyword>
<sequence>MNNLASASIYTDFGGLEALKAQAVNDEQGSLDTVAQQFEAMLMQQMLKAMRQASMGEGLLDSDQSLFYRDMYDQQLAIHLAESGGLGMAEIIKRQLSEGQTGPSEQGKEIDDYPRWGHEISVQTDNSNSGRHVELNAELQQQGVGDQAPDTRNWQPVDFVKELMPWARKAAALLGLQPQALLAQAALETGWGRHIMRFGDGQSANNLFGIKADQRWDGNKVAVNTLEYENGAAVKKRAFFRAYDSLGESFLDYAEFVSSSPRYQGALAKADDPTAYFIELQQAGYATDPEYASKIKGIMSGSLMKEAMAGLKAEGPEPL</sequence>
<evidence type="ECO:0000256" key="1">
    <source>
        <dbReference type="ARBA" id="ARBA00002954"/>
    </source>
</evidence>
<dbReference type="GO" id="GO:0016798">
    <property type="term" value="F:hydrolase activity, acting on glycosyl bonds"/>
    <property type="evidence" value="ECO:0007669"/>
    <property type="project" value="UniProtKB-KW"/>
</dbReference>
<comment type="caution">
    <text evidence="13">The sequence shown here is derived from an EMBL/GenBank/DDBJ whole genome shotgun (WGS) entry which is preliminary data.</text>
</comment>
<dbReference type="InterPro" id="IPR013377">
    <property type="entry name" value="FlgJ"/>
</dbReference>
<evidence type="ECO:0000256" key="5">
    <source>
        <dbReference type="ARBA" id="ARBA00013433"/>
    </source>
</evidence>
<comment type="similarity">
    <text evidence="4">In the C-terminal section; belongs to the glycosyl hydrolase 73 family.</text>
</comment>
<dbReference type="GO" id="GO:0044780">
    <property type="term" value="P:bacterial-type flagellum assembly"/>
    <property type="evidence" value="ECO:0007669"/>
    <property type="project" value="InterPro"/>
</dbReference>
<dbReference type="InterPro" id="IPR002901">
    <property type="entry name" value="MGlyc_endo_b_GlcNAc-like_dom"/>
</dbReference>
<keyword evidence="13" id="KW-0969">Cilium</keyword>
<keyword evidence="10" id="KW-0961">Cell wall biogenesis/degradation</keyword>
<proteinExistence type="inferred from homology"/>
<keyword evidence="13" id="KW-0966">Cell projection</keyword>
<evidence type="ECO:0000313" key="14">
    <source>
        <dbReference type="Proteomes" id="UP000190896"/>
    </source>
</evidence>
<organism evidence="13 14">
    <name type="scientific">Solemya velesiana gill symbiont</name>
    <dbReference type="NCBI Taxonomy" id="1918948"/>
    <lineage>
        <taxon>Bacteria</taxon>
        <taxon>Pseudomonadati</taxon>
        <taxon>Pseudomonadota</taxon>
        <taxon>Gammaproteobacteria</taxon>
        <taxon>sulfur-oxidizing symbionts</taxon>
    </lineage>
</organism>
<evidence type="ECO:0000256" key="10">
    <source>
        <dbReference type="ARBA" id="ARBA00023316"/>
    </source>
</evidence>
<dbReference type="Pfam" id="PF10135">
    <property type="entry name" value="Rod-binding"/>
    <property type="match status" value="1"/>
</dbReference>
<dbReference type="InterPro" id="IPR051056">
    <property type="entry name" value="Glycosyl_Hydrolase_73"/>
</dbReference>
<reference evidence="13 14" key="1">
    <citation type="submission" date="2016-11" db="EMBL/GenBank/DDBJ databases">
        <title>Mixed transmission modes and dynamic genome evolution in an obligate animal-bacterial symbiosis.</title>
        <authorList>
            <person name="Russell S.L."/>
            <person name="Corbett-Detig R.B."/>
            <person name="Cavanaugh C.M."/>
        </authorList>
    </citation>
    <scope>NUCLEOTIDE SEQUENCE [LARGE SCALE GENOMIC DNA]</scope>
    <source>
        <strain evidence="13">Se-Cadez</strain>
    </source>
</reference>
<evidence type="ECO:0000259" key="12">
    <source>
        <dbReference type="SMART" id="SM00047"/>
    </source>
</evidence>
<dbReference type="PANTHER" id="PTHR33308:SF9">
    <property type="entry name" value="PEPTIDOGLYCAN HYDROLASE FLGJ"/>
    <property type="match status" value="1"/>
</dbReference>
<dbReference type="InterPro" id="IPR019301">
    <property type="entry name" value="Flagellar_prot_FlgJ_N"/>
</dbReference>
<feature type="domain" description="Mannosyl-glycoprotein endo-beta-N-acetylglucosamidase-like" evidence="12">
    <location>
        <begin position="147"/>
        <end position="312"/>
    </location>
</feature>
<accession>A0A1T2KXX4</accession>
<evidence type="ECO:0000256" key="6">
    <source>
        <dbReference type="ARBA" id="ARBA00022764"/>
    </source>
</evidence>
<dbReference type="Gene3D" id="1.10.530.10">
    <property type="match status" value="1"/>
</dbReference>
<dbReference type="Proteomes" id="UP000190896">
    <property type="component" value="Unassembled WGS sequence"/>
</dbReference>
<dbReference type="RefSeq" id="WP_078485646.1">
    <property type="nucleotide sequence ID" value="NZ_MPRJ01000003.1"/>
</dbReference>
<evidence type="ECO:0000313" key="13">
    <source>
        <dbReference type="EMBL" id="OOZ37717.1"/>
    </source>
</evidence>
<evidence type="ECO:0000256" key="7">
    <source>
        <dbReference type="ARBA" id="ARBA00022795"/>
    </source>
</evidence>
<comment type="function">
    <text evidence="1">Flagellum-specific muramidase which hydrolyzes the peptidoglycan layer to assemble the rod structure in the periplasmic space.</text>
</comment>
<dbReference type="PANTHER" id="PTHR33308">
    <property type="entry name" value="PEPTIDOGLYCAN HYDROLASE FLGJ"/>
    <property type="match status" value="1"/>
</dbReference>
<evidence type="ECO:0000256" key="2">
    <source>
        <dbReference type="ARBA" id="ARBA00004418"/>
    </source>
</evidence>
<evidence type="ECO:0000256" key="9">
    <source>
        <dbReference type="ARBA" id="ARBA00023295"/>
    </source>
</evidence>
<comment type="similarity">
    <text evidence="3">In the N-terminal section; belongs to the FlgJ family.</text>
</comment>
<evidence type="ECO:0000256" key="4">
    <source>
        <dbReference type="ARBA" id="ARBA00007974"/>
    </source>
</evidence>
<dbReference type="OrthoDB" id="289937at2"/>
<gene>
    <name evidence="13" type="ORF">BOW51_00860</name>
</gene>
<keyword evidence="9" id="KW-0326">Glycosidase</keyword>
<dbReference type="Pfam" id="PF01832">
    <property type="entry name" value="Glucosaminidase"/>
    <property type="match status" value="1"/>
</dbReference>
<evidence type="ECO:0000256" key="3">
    <source>
        <dbReference type="ARBA" id="ARBA00006880"/>
    </source>
</evidence>
<keyword evidence="14" id="KW-1185">Reference proteome</keyword>
<protein>
    <recommendedName>
        <fullName evidence="5">Peptidoglycan hydrolase FlgJ</fullName>
    </recommendedName>
    <alternativeName>
        <fullName evidence="11">Muramidase FlgJ</fullName>
    </alternativeName>
</protein>
<keyword evidence="13" id="KW-0282">Flagellum</keyword>
<dbReference type="AlphaFoldDB" id="A0A1T2KXX4"/>
<dbReference type="SMART" id="SM00047">
    <property type="entry name" value="LYZ2"/>
    <property type="match status" value="1"/>
</dbReference>
<dbReference type="GO" id="GO:0042597">
    <property type="term" value="C:periplasmic space"/>
    <property type="evidence" value="ECO:0007669"/>
    <property type="project" value="UniProtKB-SubCell"/>
</dbReference>
<dbReference type="GO" id="GO:0071973">
    <property type="term" value="P:bacterial-type flagellum-dependent cell motility"/>
    <property type="evidence" value="ECO:0007669"/>
    <property type="project" value="TreeGrafter"/>
</dbReference>
<keyword evidence="8" id="KW-0378">Hydrolase</keyword>
<dbReference type="NCBIfam" id="TIGR02541">
    <property type="entry name" value="flagell_FlgJ"/>
    <property type="match status" value="1"/>
</dbReference>
<dbReference type="EMBL" id="MPRJ01000003">
    <property type="protein sequence ID" value="OOZ37717.1"/>
    <property type="molecule type" value="Genomic_DNA"/>
</dbReference>
<keyword evidence="7" id="KW-1005">Bacterial flagellum biogenesis</keyword>
<dbReference type="Gene3D" id="2.10.70.40">
    <property type="entry name" value="peptidoglycan hydrolase"/>
    <property type="match status" value="1"/>
</dbReference>
<name>A0A1T2KXX4_9GAMM</name>
<evidence type="ECO:0000256" key="11">
    <source>
        <dbReference type="ARBA" id="ARBA00030835"/>
    </source>
</evidence>
<dbReference type="GO" id="GO:0004040">
    <property type="term" value="F:amidase activity"/>
    <property type="evidence" value="ECO:0007669"/>
    <property type="project" value="InterPro"/>
</dbReference>
<comment type="subcellular location">
    <subcellularLocation>
        <location evidence="2">Periplasm</location>
    </subcellularLocation>
</comment>
<dbReference type="GO" id="GO:0071555">
    <property type="term" value="P:cell wall organization"/>
    <property type="evidence" value="ECO:0007669"/>
    <property type="project" value="UniProtKB-KW"/>
</dbReference>
<dbReference type="PRINTS" id="PR01002">
    <property type="entry name" value="FLGFLGJ"/>
</dbReference>
<evidence type="ECO:0000256" key="8">
    <source>
        <dbReference type="ARBA" id="ARBA00022801"/>
    </source>
</evidence>